<keyword evidence="1" id="KW-1133">Transmembrane helix</keyword>
<feature type="transmembrane region" description="Helical" evidence="1">
    <location>
        <begin position="24"/>
        <end position="45"/>
    </location>
</feature>
<feature type="transmembrane region" description="Helical" evidence="1">
    <location>
        <begin position="230"/>
        <end position="252"/>
    </location>
</feature>
<keyword evidence="1" id="KW-0472">Membrane</keyword>
<gene>
    <name evidence="2" type="ORF">P5G62_021380</name>
</gene>
<dbReference type="EMBL" id="JAROBZ020000001">
    <property type="protein sequence ID" value="MFB3169667.1"/>
    <property type="molecule type" value="Genomic_DNA"/>
</dbReference>
<keyword evidence="1" id="KW-0812">Transmembrane</keyword>
<sequence length="299" mass="33325">MWKVMNVNQIENEPSVKLFEGERALIITGLIGFLLSAGISIFIFFNDPIIAPEGNMRDAFSFNAAIGMFILSIAAILPLSRFGARKRKVVRWLFIFASIYSYTIETLQNFRGINPRFSREGTVVDIAAGMLFGVISLALVALTIVLMVHFLRMKQPHGRPFLIMGIRYAFLSVLAANSAGIWMIVLLDRLTGGAGNLIVLHGVGFHALQTLILPAWLLEKAQIHEKFKKILIHTGSIAWMLMVLVLGIQTALGQTVFEITILPIIALLFFLIWFGTVCVACRLLVKKRRKITVTAKVLE</sequence>
<protein>
    <recommendedName>
        <fullName evidence="4">DUF998 domain-containing protein</fullName>
    </recommendedName>
</protein>
<proteinExistence type="predicted"/>
<keyword evidence="3" id="KW-1185">Reference proteome</keyword>
<organism evidence="2 3">
    <name type="scientific">Neobacillus driksii</name>
    <dbReference type="NCBI Taxonomy" id="3035913"/>
    <lineage>
        <taxon>Bacteria</taxon>
        <taxon>Bacillati</taxon>
        <taxon>Bacillota</taxon>
        <taxon>Bacilli</taxon>
        <taxon>Bacillales</taxon>
        <taxon>Bacillaceae</taxon>
        <taxon>Neobacillus</taxon>
    </lineage>
</organism>
<reference evidence="2 3" key="1">
    <citation type="submission" date="2024-05" db="EMBL/GenBank/DDBJ databases">
        <authorList>
            <person name="Venkateswaran K."/>
        </authorList>
    </citation>
    <scope>NUCLEOTIDE SEQUENCE [LARGE SCALE GENOMIC DNA]</scope>
    <source>
        <strain evidence="2 3">179-C4-2-HS</strain>
    </source>
</reference>
<evidence type="ECO:0000256" key="1">
    <source>
        <dbReference type="SAM" id="Phobius"/>
    </source>
</evidence>
<feature type="transmembrane region" description="Helical" evidence="1">
    <location>
        <begin position="89"/>
        <end position="107"/>
    </location>
</feature>
<evidence type="ECO:0000313" key="3">
    <source>
        <dbReference type="Proteomes" id="UP001241748"/>
    </source>
</evidence>
<feature type="transmembrane region" description="Helical" evidence="1">
    <location>
        <begin position="161"/>
        <end position="185"/>
    </location>
</feature>
<dbReference type="Proteomes" id="UP001241748">
    <property type="component" value="Unassembled WGS sequence"/>
</dbReference>
<name>A0ABV4YXU2_9BACI</name>
<comment type="caution">
    <text evidence="2">The sequence shown here is derived from an EMBL/GenBank/DDBJ whole genome shotgun (WGS) entry which is preliminary data.</text>
</comment>
<feature type="transmembrane region" description="Helical" evidence="1">
    <location>
        <begin position="197"/>
        <end position="218"/>
    </location>
</feature>
<evidence type="ECO:0008006" key="4">
    <source>
        <dbReference type="Google" id="ProtNLM"/>
    </source>
</evidence>
<evidence type="ECO:0000313" key="2">
    <source>
        <dbReference type="EMBL" id="MFB3169667.1"/>
    </source>
</evidence>
<dbReference type="RefSeq" id="WP_306077067.1">
    <property type="nucleotide sequence ID" value="NZ_JAROBZ020000001.1"/>
</dbReference>
<feature type="transmembrane region" description="Helical" evidence="1">
    <location>
        <begin position="264"/>
        <end position="285"/>
    </location>
</feature>
<accession>A0ABV4YXU2</accession>
<feature type="transmembrane region" description="Helical" evidence="1">
    <location>
        <begin position="60"/>
        <end position="77"/>
    </location>
</feature>
<feature type="transmembrane region" description="Helical" evidence="1">
    <location>
        <begin position="127"/>
        <end position="149"/>
    </location>
</feature>